<evidence type="ECO:0000313" key="2">
    <source>
        <dbReference type="EMBL" id="KAL3784879.1"/>
    </source>
</evidence>
<dbReference type="AlphaFoldDB" id="A0ABD3PAS0"/>
<name>A0ABD3PAS0_9STRA</name>
<evidence type="ECO:0000313" key="3">
    <source>
        <dbReference type="Proteomes" id="UP001516023"/>
    </source>
</evidence>
<evidence type="ECO:0000256" key="1">
    <source>
        <dbReference type="SAM" id="MobiDB-lite"/>
    </source>
</evidence>
<protein>
    <submittedName>
        <fullName evidence="2">Uncharacterized protein</fullName>
    </submittedName>
</protein>
<dbReference type="EMBL" id="JABMIG020000227">
    <property type="protein sequence ID" value="KAL3784879.1"/>
    <property type="molecule type" value="Genomic_DNA"/>
</dbReference>
<dbReference type="Proteomes" id="UP001516023">
    <property type="component" value="Unassembled WGS sequence"/>
</dbReference>
<accession>A0ABD3PAS0</accession>
<keyword evidence="3" id="KW-1185">Reference proteome</keyword>
<feature type="compositionally biased region" description="Basic residues" evidence="1">
    <location>
        <begin position="357"/>
        <end position="366"/>
    </location>
</feature>
<proteinExistence type="predicted"/>
<feature type="region of interest" description="Disordered" evidence="1">
    <location>
        <begin position="347"/>
        <end position="366"/>
    </location>
</feature>
<gene>
    <name evidence="2" type="ORF">HJC23_012482</name>
</gene>
<sequence>MSFFHFVGGSDSESDFDGFSSDGYDGPPDCSCGRCPGGGFGLFMSQIIFGSYAYDPWANRREKSSASEWREKLAMQKFKDVQDKVKHALMEKTKLVVKLGCLPKSLSPLKDLPDILVEHICGFAGLPEGKPRPIAAMGWVPSSAFAAGIGSSSTSRSTVYRRSARRVNYSELDVDEDGFEMNETQAAKKNDDVLEEEVHVDLTDLSIYRTGEKIVIPLTKPNEHLTAPCWRDFSRAVRINEGWDVKRVVATPEEKKRYRESRKGAVYFINVIFTVPGEAMKNDTRTKKFAFRSSQSHPSNPEDASVYLRDAVASAVRSVTGEVDQQSLKRALDAGYSKHFVLAEAARQRSDGNLKPAAKKPKLHVK</sequence>
<comment type="caution">
    <text evidence="2">The sequence shown here is derived from an EMBL/GenBank/DDBJ whole genome shotgun (WGS) entry which is preliminary data.</text>
</comment>
<reference evidence="2 3" key="1">
    <citation type="journal article" date="2020" name="G3 (Bethesda)">
        <title>Improved Reference Genome for Cyclotella cryptica CCMP332, a Model for Cell Wall Morphogenesis, Salinity Adaptation, and Lipid Production in Diatoms (Bacillariophyta).</title>
        <authorList>
            <person name="Roberts W.R."/>
            <person name="Downey K.M."/>
            <person name="Ruck E.C."/>
            <person name="Traller J.C."/>
            <person name="Alverson A.J."/>
        </authorList>
    </citation>
    <scope>NUCLEOTIDE SEQUENCE [LARGE SCALE GENOMIC DNA]</scope>
    <source>
        <strain evidence="2 3">CCMP332</strain>
    </source>
</reference>
<organism evidence="2 3">
    <name type="scientific">Cyclotella cryptica</name>
    <dbReference type="NCBI Taxonomy" id="29204"/>
    <lineage>
        <taxon>Eukaryota</taxon>
        <taxon>Sar</taxon>
        <taxon>Stramenopiles</taxon>
        <taxon>Ochrophyta</taxon>
        <taxon>Bacillariophyta</taxon>
        <taxon>Coscinodiscophyceae</taxon>
        <taxon>Thalassiosirophycidae</taxon>
        <taxon>Stephanodiscales</taxon>
        <taxon>Stephanodiscaceae</taxon>
        <taxon>Cyclotella</taxon>
    </lineage>
</organism>